<sequence>MDSSLTELQSREESERFDFKRFESLDDSKKFAKHLVGFANRHGGELALGFTDAGEIQGQEIDYDQVMQTITNIAYTRCSPQVRFDDEYLRLPEGDILILDVSPRENIPHAVVERKQGTVISRDYWIRTKNSTRRVSDVELNRLFSTTLDPDFTKDFETWTMLSIDEHQPPSINLPDFIDNYRTLLSKLDIDDEMDQNLILSTISQELFPFSLLHDLSKVHFATWDTVIQDATTSFQSTSLIGANFPKMIGSNNLKQNHDAESVEIDANDIHFSGFDQTHISKFTDVAELLGEVQFHTPPNTEILIEYQIEERDSDEDVPPLPNYEVKIQRQDEFTITISNYGAGSGRGFPTKHPITDVAADNKFRRIDLGEMQEKWEYAEIRNQFRAEFSYPDEPDTDITLNERYAERLWHLIEEQYSVEIFLESLPNTELYKANHKLDMIVEALFE</sequence>
<dbReference type="Pfam" id="PF04326">
    <property type="entry name" value="SLFN_AlbA_2"/>
    <property type="match status" value="1"/>
</dbReference>
<dbReference type="OrthoDB" id="384790at2157"/>
<dbReference type="InterPro" id="IPR007421">
    <property type="entry name" value="Schlafen_AlbA_2_dom"/>
</dbReference>
<dbReference type="RefSeq" id="WP_092704959.1">
    <property type="nucleotide sequence ID" value="NZ_FNFC01000042.1"/>
</dbReference>
<reference evidence="2 3" key="1">
    <citation type="submission" date="2016-10" db="EMBL/GenBank/DDBJ databases">
        <authorList>
            <person name="de Groot N.N."/>
        </authorList>
    </citation>
    <scope>NUCLEOTIDE SEQUENCE [LARGE SCALE GENOMIC DNA]</scope>
    <source>
        <strain evidence="2 3">IBRC-M10015</strain>
    </source>
</reference>
<dbReference type="PANTHER" id="PTHR30595">
    <property type="entry name" value="GLPR-RELATED TRANSCRIPTIONAL REPRESSOR"/>
    <property type="match status" value="1"/>
</dbReference>
<keyword evidence="3" id="KW-1185">Reference proteome</keyword>
<keyword evidence="2" id="KW-0238">DNA-binding</keyword>
<feature type="domain" description="Schlafen AlbA-2" evidence="1">
    <location>
        <begin position="13"/>
        <end position="135"/>
    </location>
</feature>
<dbReference type="STRING" id="890420.SAMN05216226_1422"/>
<protein>
    <submittedName>
        <fullName evidence="2">Putative DNA-binding domain-containing protein</fullName>
    </submittedName>
</protein>
<dbReference type="InterPro" id="IPR038461">
    <property type="entry name" value="Schlafen_AlbA_2_dom_sf"/>
</dbReference>
<proteinExistence type="predicted"/>
<dbReference type="Gene3D" id="3.30.950.30">
    <property type="entry name" value="Schlafen, AAA domain"/>
    <property type="match status" value="1"/>
</dbReference>
<evidence type="ECO:0000313" key="2">
    <source>
        <dbReference type="EMBL" id="SDK20186.1"/>
    </source>
</evidence>
<accession>A0A1G8ZYI2</accession>
<dbReference type="EMBL" id="FNFC01000042">
    <property type="protein sequence ID" value="SDK20186.1"/>
    <property type="molecule type" value="Genomic_DNA"/>
</dbReference>
<dbReference type="GO" id="GO:0003677">
    <property type="term" value="F:DNA binding"/>
    <property type="evidence" value="ECO:0007669"/>
    <property type="project" value="UniProtKB-KW"/>
</dbReference>
<dbReference type="Proteomes" id="UP000198856">
    <property type="component" value="Unassembled WGS sequence"/>
</dbReference>
<organism evidence="2 3">
    <name type="scientific">Halovenus aranensis</name>
    <dbReference type="NCBI Taxonomy" id="890420"/>
    <lineage>
        <taxon>Archaea</taxon>
        <taxon>Methanobacteriati</taxon>
        <taxon>Methanobacteriota</taxon>
        <taxon>Stenosarchaea group</taxon>
        <taxon>Halobacteria</taxon>
        <taxon>Halobacteriales</taxon>
        <taxon>Haloarculaceae</taxon>
        <taxon>Halovenus</taxon>
    </lineage>
</organism>
<dbReference type="PANTHER" id="PTHR30595:SF6">
    <property type="entry name" value="SCHLAFEN ALBA-2 DOMAIN-CONTAINING PROTEIN"/>
    <property type="match status" value="1"/>
</dbReference>
<evidence type="ECO:0000313" key="3">
    <source>
        <dbReference type="Proteomes" id="UP000198856"/>
    </source>
</evidence>
<gene>
    <name evidence="2" type="ORF">SAMN05216226_1422</name>
</gene>
<name>A0A1G8ZYI2_9EURY</name>
<evidence type="ECO:0000259" key="1">
    <source>
        <dbReference type="Pfam" id="PF04326"/>
    </source>
</evidence>
<dbReference type="AlphaFoldDB" id="A0A1G8ZYI2"/>